<comment type="cofactor">
    <cofactor evidence="1">
        <name>NAD(+)</name>
        <dbReference type="ChEBI" id="CHEBI:57540"/>
    </cofactor>
</comment>
<dbReference type="GO" id="GO:0003978">
    <property type="term" value="F:UDP-glucose 4-epimerase activity"/>
    <property type="evidence" value="ECO:0007669"/>
    <property type="project" value="UniProtKB-EC"/>
</dbReference>
<dbReference type="Gene3D" id="3.40.50.720">
    <property type="entry name" value="NAD(P)-binding Rossmann-like Domain"/>
    <property type="match status" value="1"/>
</dbReference>
<protein>
    <submittedName>
        <fullName evidence="7">UDP-glucose 4-epimerase</fullName>
        <ecNumber evidence="7">5.1.3.2</ecNumber>
    </submittedName>
</protein>
<comment type="caution">
    <text evidence="7">The sequence shown here is derived from an EMBL/GenBank/DDBJ whole genome shotgun (WGS) entry which is preliminary data.</text>
</comment>
<dbReference type="PANTHER" id="PTHR43725:SF53">
    <property type="entry name" value="UDP-ARABINOSE 4-EPIMERASE 1"/>
    <property type="match status" value="1"/>
</dbReference>
<feature type="domain" description="NAD-dependent epimerase/dehydratase" evidence="6">
    <location>
        <begin position="2"/>
        <end position="249"/>
    </location>
</feature>
<keyword evidence="5" id="KW-0119">Carbohydrate metabolism</keyword>
<evidence type="ECO:0000256" key="1">
    <source>
        <dbReference type="ARBA" id="ARBA00001911"/>
    </source>
</evidence>
<dbReference type="EMBL" id="MZGU01000002">
    <property type="protein sequence ID" value="PWB86992.1"/>
    <property type="molecule type" value="Genomic_DNA"/>
</dbReference>
<dbReference type="Proteomes" id="UP000245577">
    <property type="component" value="Unassembled WGS sequence"/>
</dbReference>
<dbReference type="InterPro" id="IPR005886">
    <property type="entry name" value="UDP_G4E"/>
</dbReference>
<sequence length="322" mass="36145">MILVTGGAGYIGSHTNKMLNQEGYDTVVLDNLSKGYENFVKWGEFVNGDTGSKDIREIFETHDIDAVMHFAAFSSVAESVEHPQMYFKNNYKNTLNLLQVMREFGVDKFILSSTAAVYGNPEKIPITEDQKLKPINPYGHSKFIVEKSLSREAEKGDFNFVSLRYFNAAGCDFDCEVGEYHDPETHLIPLVLDAALGIRDSISIFGTDYNTPDGTCIRDYIHVNDLARAHILAYEYLANGGKSDFFNLGNGKGYSVKEIIDTCKKVTGVDFKVETADRREGDPDVLIADSSKVRDVLGWTPQYDLETIVSSAWDWHKKVKMI</sequence>
<evidence type="ECO:0000256" key="2">
    <source>
        <dbReference type="ARBA" id="ARBA00007637"/>
    </source>
</evidence>
<dbReference type="OrthoDB" id="4907at2157"/>
<accession>A0A2U1S937</accession>
<evidence type="ECO:0000259" key="6">
    <source>
        <dbReference type="Pfam" id="PF01370"/>
    </source>
</evidence>
<keyword evidence="4 7" id="KW-0413">Isomerase</keyword>
<dbReference type="Pfam" id="PF01370">
    <property type="entry name" value="Epimerase"/>
    <property type="match status" value="1"/>
</dbReference>
<dbReference type="InterPro" id="IPR036291">
    <property type="entry name" value="NAD(P)-bd_dom_sf"/>
</dbReference>
<evidence type="ECO:0000256" key="4">
    <source>
        <dbReference type="ARBA" id="ARBA00023235"/>
    </source>
</evidence>
<organism evidence="7 8">
    <name type="scientific">Methanobrevibacter woesei</name>
    <dbReference type="NCBI Taxonomy" id="190976"/>
    <lineage>
        <taxon>Archaea</taxon>
        <taxon>Methanobacteriati</taxon>
        <taxon>Methanobacteriota</taxon>
        <taxon>Methanomada group</taxon>
        <taxon>Methanobacteria</taxon>
        <taxon>Methanobacteriales</taxon>
        <taxon>Methanobacteriaceae</taxon>
        <taxon>Methanobrevibacter</taxon>
    </lineage>
</organism>
<gene>
    <name evidence="7" type="primary">galE</name>
    <name evidence="7" type="ORF">MBBWO_01060</name>
</gene>
<dbReference type="PANTHER" id="PTHR43725">
    <property type="entry name" value="UDP-GLUCOSE 4-EPIMERASE"/>
    <property type="match status" value="1"/>
</dbReference>
<dbReference type="SUPFAM" id="SSF51735">
    <property type="entry name" value="NAD(P)-binding Rossmann-fold domains"/>
    <property type="match status" value="1"/>
</dbReference>
<comment type="similarity">
    <text evidence="2">Belongs to the NAD(P)-dependent epimerase/dehydratase family.</text>
</comment>
<evidence type="ECO:0000256" key="5">
    <source>
        <dbReference type="ARBA" id="ARBA00023277"/>
    </source>
</evidence>
<name>A0A2U1S937_9EURY</name>
<dbReference type="RefSeq" id="WP_116668940.1">
    <property type="nucleotide sequence ID" value="NZ_MZGU01000002.1"/>
</dbReference>
<evidence type="ECO:0000313" key="7">
    <source>
        <dbReference type="EMBL" id="PWB86992.1"/>
    </source>
</evidence>
<dbReference type="Gene3D" id="3.90.25.10">
    <property type="entry name" value="UDP-galactose 4-epimerase, domain 1"/>
    <property type="match status" value="1"/>
</dbReference>
<keyword evidence="3" id="KW-0520">NAD</keyword>
<dbReference type="EC" id="5.1.3.2" evidence="7"/>
<reference evidence="7 8" key="1">
    <citation type="submission" date="2017-03" db="EMBL/GenBank/DDBJ databases">
        <title>Genome sequence of Methanobrevibacter wosei.</title>
        <authorList>
            <person name="Poehlein A."/>
            <person name="Seedorf H."/>
            <person name="Daniel R."/>
        </authorList>
    </citation>
    <scope>NUCLEOTIDE SEQUENCE [LARGE SCALE GENOMIC DNA]</scope>
    <source>
        <strain evidence="7 8">DSM 11979</strain>
    </source>
</reference>
<dbReference type="InterPro" id="IPR001509">
    <property type="entry name" value="Epimerase_deHydtase"/>
</dbReference>
<dbReference type="NCBIfam" id="TIGR01179">
    <property type="entry name" value="galE"/>
    <property type="match status" value="1"/>
</dbReference>
<evidence type="ECO:0000256" key="3">
    <source>
        <dbReference type="ARBA" id="ARBA00023027"/>
    </source>
</evidence>
<dbReference type="CDD" id="cd05247">
    <property type="entry name" value="UDP_G4E_1_SDR_e"/>
    <property type="match status" value="1"/>
</dbReference>
<keyword evidence="8" id="KW-1185">Reference proteome</keyword>
<proteinExistence type="inferred from homology"/>
<dbReference type="GO" id="GO:0033499">
    <property type="term" value="P:galactose catabolic process via UDP-galactose, Leloir pathway"/>
    <property type="evidence" value="ECO:0007669"/>
    <property type="project" value="TreeGrafter"/>
</dbReference>
<evidence type="ECO:0000313" key="8">
    <source>
        <dbReference type="Proteomes" id="UP000245577"/>
    </source>
</evidence>
<dbReference type="AlphaFoldDB" id="A0A2U1S937"/>